<dbReference type="EMBL" id="JYDP01000172">
    <property type="protein sequence ID" value="KRZ04127.1"/>
    <property type="molecule type" value="Genomic_DNA"/>
</dbReference>
<organism evidence="1 2">
    <name type="scientific">Trichinella zimbabwensis</name>
    <dbReference type="NCBI Taxonomy" id="268475"/>
    <lineage>
        <taxon>Eukaryota</taxon>
        <taxon>Metazoa</taxon>
        <taxon>Ecdysozoa</taxon>
        <taxon>Nematoda</taxon>
        <taxon>Enoplea</taxon>
        <taxon>Dorylaimia</taxon>
        <taxon>Trichinellida</taxon>
        <taxon>Trichinellidae</taxon>
        <taxon>Trichinella</taxon>
    </lineage>
</organism>
<sequence>MSRNARFSAIDRASRRGTGIDEDTDAHRLVSFTSVPSKRILQHCICAHCAQRTESTVYVLGRLDNSWAVTHLRLSCRLEYIQTAKVKIIRRTWTKKEEPNDQPQI</sequence>
<keyword evidence="2" id="KW-1185">Reference proteome</keyword>
<reference evidence="1 2" key="1">
    <citation type="submission" date="2015-01" db="EMBL/GenBank/DDBJ databases">
        <title>Evolution of Trichinella species and genotypes.</title>
        <authorList>
            <person name="Korhonen P.K."/>
            <person name="Edoardo P."/>
            <person name="Giuseppe L.R."/>
            <person name="Gasser R.B."/>
        </authorList>
    </citation>
    <scope>NUCLEOTIDE SEQUENCE [LARGE SCALE GENOMIC DNA]</scope>
    <source>
        <strain evidence="1">ISS1029</strain>
    </source>
</reference>
<protein>
    <submittedName>
        <fullName evidence="1">Uncharacterized protein</fullName>
    </submittedName>
</protein>
<dbReference type="Proteomes" id="UP000055024">
    <property type="component" value="Unassembled WGS sequence"/>
</dbReference>
<dbReference type="OrthoDB" id="5938277at2759"/>
<name>A0A0V1H1E3_9BILA</name>
<evidence type="ECO:0000313" key="1">
    <source>
        <dbReference type="EMBL" id="KRZ04127.1"/>
    </source>
</evidence>
<proteinExistence type="predicted"/>
<evidence type="ECO:0000313" key="2">
    <source>
        <dbReference type="Proteomes" id="UP000055024"/>
    </source>
</evidence>
<comment type="caution">
    <text evidence="1">The sequence shown here is derived from an EMBL/GenBank/DDBJ whole genome shotgun (WGS) entry which is preliminary data.</text>
</comment>
<gene>
    <name evidence="1" type="ORF">T11_16246</name>
</gene>
<accession>A0A0V1H1E3</accession>
<dbReference type="AlphaFoldDB" id="A0A0V1H1E3"/>